<keyword evidence="1" id="KW-0433">Leucine-rich repeat</keyword>
<dbReference type="GO" id="GO:0005886">
    <property type="term" value="C:plasma membrane"/>
    <property type="evidence" value="ECO:0007669"/>
    <property type="project" value="TreeGrafter"/>
</dbReference>
<keyword evidence="3" id="KW-0812">Transmembrane</keyword>
<gene>
    <name evidence="5" type="ORF">PBY51_001952</name>
</gene>
<protein>
    <submittedName>
        <fullName evidence="5">Uncharacterized protein</fullName>
    </submittedName>
</protein>
<dbReference type="InterPro" id="IPR003591">
    <property type="entry name" value="Leu-rich_rpt_typical-subtyp"/>
</dbReference>
<name>A0AAN7X0S2_ELEMC</name>
<reference evidence="5 6" key="2">
    <citation type="journal article" date="2023" name="Mol. Biol. Evol.">
        <title>Genomics of Secondarily Temperate Adaptation in the Only Non-Antarctic Icefish.</title>
        <authorList>
            <person name="Rivera-Colon A.G."/>
            <person name="Rayamajhi N."/>
            <person name="Minhas B.F."/>
            <person name="Madrigal G."/>
            <person name="Bilyk K.T."/>
            <person name="Yoon V."/>
            <person name="Hune M."/>
            <person name="Gregory S."/>
            <person name="Cheng C.H.C."/>
            <person name="Catchen J.M."/>
        </authorList>
    </citation>
    <scope>NUCLEOTIDE SEQUENCE [LARGE SCALE GENOMIC DNA]</scope>
    <source>
        <strain evidence="5">JMC-PN-2008</strain>
    </source>
</reference>
<dbReference type="PROSITE" id="PS51450">
    <property type="entry name" value="LRR"/>
    <property type="match status" value="3"/>
</dbReference>
<keyword evidence="3" id="KW-0472">Membrane</keyword>
<dbReference type="InterPro" id="IPR032675">
    <property type="entry name" value="LRR_dom_sf"/>
</dbReference>
<dbReference type="EMBL" id="JAUZQC010000022">
    <property type="protein sequence ID" value="KAK5851134.1"/>
    <property type="molecule type" value="Genomic_DNA"/>
</dbReference>
<reference evidence="5 6" key="1">
    <citation type="journal article" date="2023" name="Genes (Basel)">
        <title>Chromosome-Level Genome Assembly and Circadian Gene Repertoire of the Patagonia Blennie Eleginops maclovinus-The Closest Ancestral Proxy of Antarctic Cryonotothenioids.</title>
        <authorList>
            <person name="Cheng C.C."/>
            <person name="Rivera-Colon A.G."/>
            <person name="Minhas B.F."/>
            <person name="Wilson L."/>
            <person name="Rayamajhi N."/>
            <person name="Vargas-Chacoff L."/>
            <person name="Catchen J.M."/>
        </authorList>
    </citation>
    <scope>NUCLEOTIDE SEQUENCE [LARGE SCALE GENOMIC DNA]</scope>
    <source>
        <strain evidence="5">JMC-PN-2008</strain>
    </source>
</reference>
<keyword evidence="6" id="KW-1185">Reference proteome</keyword>
<dbReference type="InterPro" id="IPR001611">
    <property type="entry name" value="Leu-rich_rpt"/>
</dbReference>
<evidence type="ECO:0000313" key="5">
    <source>
        <dbReference type="EMBL" id="KAK5851134.1"/>
    </source>
</evidence>
<keyword evidence="2" id="KW-0677">Repeat</keyword>
<dbReference type="Pfam" id="PF13855">
    <property type="entry name" value="LRR_8"/>
    <property type="match status" value="3"/>
</dbReference>
<dbReference type="Proteomes" id="UP001346869">
    <property type="component" value="Unassembled WGS sequence"/>
</dbReference>
<dbReference type="SUPFAM" id="SSF52058">
    <property type="entry name" value="L domain-like"/>
    <property type="match status" value="1"/>
</dbReference>
<keyword evidence="4" id="KW-0732">Signal</keyword>
<comment type="caution">
    <text evidence="5">The sequence shown here is derived from an EMBL/GenBank/DDBJ whole genome shotgun (WGS) entry which is preliminary data.</text>
</comment>
<evidence type="ECO:0000256" key="4">
    <source>
        <dbReference type="SAM" id="SignalP"/>
    </source>
</evidence>
<sequence>MAVSCSMLRVLLLLLLLLHPGMGSMLCPSPCFCYESSDLVDCRSRALVRVPPSVPHGTWLLDLRGNMLTEVHSRSFMGLWSLKILLMSNNSIQTLQPQSLSSLQFLERLALSFNQLRWLPQDFSQSLSSLKELQLDHNLLLHLDSPSLRDLENLRKLDLSYNRIWTLDVGAFSSLSRLSLLNLEGNRLNALTDGLLSRQQSLEVLLLSYNNISMIQTEALAPLRSLTLLSLRGNQLEHIRFKTFLKLQTISTHLQMSHNRWTCDCELQRDFSKIHYVRHLHVDDYKDIICHSPDQQAGSSLASMDTQLCIAETASVLVITITVMLAVIGALVKAERNSKKNVQTVTEEDSESPEK</sequence>
<dbReference type="Gene3D" id="3.80.10.10">
    <property type="entry name" value="Ribonuclease Inhibitor"/>
    <property type="match status" value="2"/>
</dbReference>
<dbReference type="PANTHER" id="PTHR24369">
    <property type="entry name" value="ANTIGEN BSP, PUTATIVE-RELATED"/>
    <property type="match status" value="1"/>
</dbReference>
<dbReference type="AlphaFoldDB" id="A0AAN7X0S2"/>
<dbReference type="InterPro" id="IPR050541">
    <property type="entry name" value="LRR_TM_domain-containing"/>
</dbReference>
<dbReference type="SMART" id="SM00369">
    <property type="entry name" value="LRR_TYP"/>
    <property type="match status" value="7"/>
</dbReference>
<feature type="chain" id="PRO_5042828462" evidence="4">
    <location>
        <begin position="24"/>
        <end position="355"/>
    </location>
</feature>
<evidence type="ECO:0000313" key="6">
    <source>
        <dbReference type="Proteomes" id="UP001346869"/>
    </source>
</evidence>
<evidence type="ECO:0000256" key="1">
    <source>
        <dbReference type="ARBA" id="ARBA00022614"/>
    </source>
</evidence>
<organism evidence="5 6">
    <name type="scientific">Eleginops maclovinus</name>
    <name type="common">Patagonian blennie</name>
    <name type="synonym">Eleginus maclovinus</name>
    <dbReference type="NCBI Taxonomy" id="56733"/>
    <lineage>
        <taxon>Eukaryota</taxon>
        <taxon>Metazoa</taxon>
        <taxon>Chordata</taxon>
        <taxon>Craniata</taxon>
        <taxon>Vertebrata</taxon>
        <taxon>Euteleostomi</taxon>
        <taxon>Actinopterygii</taxon>
        <taxon>Neopterygii</taxon>
        <taxon>Teleostei</taxon>
        <taxon>Neoteleostei</taxon>
        <taxon>Acanthomorphata</taxon>
        <taxon>Eupercaria</taxon>
        <taxon>Perciformes</taxon>
        <taxon>Notothenioidei</taxon>
        <taxon>Eleginopidae</taxon>
        <taxon>Eleginops</taxon>
    </lineage>
</organism>
<evidence type="ECO:0000256" key="2">
    <source>
        <dbReference type="ARBA" id="ARBA00022737"/>
    </source>
</evidence>
<feature type="signal peptide" evidence="4">
    <location>
        <begin position="1"/>
        <end position="23"/>
    </location>
</feature>
<accession>A0AAN7X0S2</accession>
<evidence type="ECO:0000256" key="3">
    <source>
        <dbReference type="SAM" id="Phobius"/>
    </source>
</evidence>
<keyword evidence="3" id="KW-1133">Transmembrane helix</keyword>
<proteinExistence type="predicted"/>
<dbReference type="PANTHER" id="PTHR24369:SF211">
    <property type="entry name" value="LEUCINE-RICH REPEAT-CONTAINING PROTEIN 15-LIKE"/>
    <property type="match status" value="1"/>
</dbReference>
<feature type="transmembrane region" description="Helical" evidence="3">
    <location>
        <begin position="314"/>
        <end position="332"/>
    </location>
</feature>